<protein>
    <submittedName>
        <fullName evidence="1">Serine/threonine-protein phosphatase 2A 56 kDa regulatory subunit beta isoform</fullName>
    </submittedName>
</protein>
<gene>
    <name evidence="1" type="primary">ppp2r5b</name>
    <name evidence="1" type="ORF">DAT39_023701</name>
</gene>
<evidence type="ECO:0000313" key="1">
    <source>
        <dbReference type="EMBL" id="KAF5879796.1"/>
    </source>
</evidence>
<dbReference type="AlphaFoldDB" id="A0A8J4SZ68"/>
<keyword evidence="2" id="KW-1185">Reference proteome</keyword>
<dbReference type="Proteomes" id="UP000727407">
    <property type="component" value="Unassembled WGS sequence"/>
</dbReference>
<comment type="caution">
    <text evidence="1">The sequence shown here is derived from an EMBL/GenBank/DDBJ whole genome shotgun (WGS) entry which is preliminary data.</text>
</comment>
<reference evidence="1" key="1">
    <citation type="submission" date="2020-07" db="EMBL/GenBank/DDBJ databases">
        <title>Clarias magur genome sequencing, assembly and annotation.</title>
        <authorList>
            <person name="Kushwaha B."/>
            <person name="Kumar R."/>
            <person name="Das P."/>
            <person name="Joshi C.G."/>
            <person name="Kumar D."/>
            <person name="Nagpure N.S."/>
            <person name="Pandey M."/>
            <person name="Agarwal S."/>
            <person name="Srivastava S."/>
            <person name="Singh M."/>
            <person name="Sahoo L."/>
            <person name="Jayasankar P."/>
            <person name="Meher P.K."/>
            <person name="Koringa P.G."/>
            <person name="Iquebal M.A."/>
            <person name="Das S.P."/>
            <person name="Bit A."/>
            <person name="Patnaik S."/>
            <person name="Patel N."/>
            <person name="Shah T.M."/>
            <person name="Hinsu A."/>
            <person name="Jena J.K."/>
        </authorList>
    </citation>
    <scope>NUCLEOTIDE SEQUENCE</scope>
    <source>
        <strain evidence="1">CIFAMagur01</strain>
        <tissue evidence="1">Testis</tissue>
    </source>
</reference>
<organism evidence="1 2">
    <name type="scientific">Clarias magur</name>
    <name type="common">Asian catfish</name>
    <name type="synonym">Macropteronotus magur</name>
    <dbReference type="NCBI Taxonomy" id="1594786"/>
    <lineage>
        <taxon>Eukaryota</taxon>
        <taxon>Metazoa</taxon>
        <taxon>Chordata</taxon>
        <taxon>Craniata</taxon>
        <taxon>Vertebrata</taxon>
        <taxon>Euteleostomi</taxon>
        <taxon>Actinopterygii</taxon>
        <taxon>Neopterygii</taxon>
        <taxon>Teleostei</taxon>
        <taxon>Ostariophysi</taxon>
        <taxon>Siluriformes</taxon>
        <taxon>Clariidae</taxon>
        <taxon>Clarias</taxon>
    </lineage>
</organism>
<proteinExistence type="predicted"/>
<dbReference type="EMBL" id="QNUK01002841">
    <property type="protein sequence ID" value="KAF5879796.1"/>
    <property type="molecule type" value="Genomic_DNA"/>
</dbReference>
<sequence length="101" mass="11011">MSHSAFCPPRGCSDRLLPPATAPTPCSRPGLLPLPLALLLPPAPAPALWRCSQRTPQGCPGTRLQNRYCADRRQTDIQTGYRCIGSAGLQTVLIFWTRRLG</sequence>
<evidence type="ECO:0000313" key="2">
    <source>
        <dbReference type="Proteomes" id="UP000727407"/>
    </source>
</evidence>
<name>A0A8J4SZ68_CLAMG</name>
<accession>A0A8J4SZ68</accession>